<feature type="transmembrane region" description="Helical" evidence="8">
    <location>
        <begin position="78"/>
        <end position="98"/>
    </location>
</feature>
<accession>D0MDV5</accession>
<evidence type="ECO:0000256" key="1">
    <source>
        <dbReference type="ARBA" id="ARBA00004651"/>
    </source>
</evidence>
<evidence type="ECO:0000313" key="9">
    <source>
        <dbReference type="EMBL" id="ACY49099.1"/>
    </source>
</evidence>
<dbReference type="EMBL" id="CP001807">
    <property type="protein sequence ID" value="ACY49099.1"/>
    <property type="molecule type" value="Genomic_DNA"/>
</dbReference>
<dbReference type="HOGENOM" id="CLU_1601403_0_0_10"/>
<keyword evidence="4 8" id="KW-0812">Transmembrane</keyword>
<dbReference type="OrthoDB" id="1495096at2"/>
<dbReference type="InterPro" id="IPR007227">
    <property type="entry name" value="Cell_shape_determining_MreD"/>
</dbReference>
<evidence type="ECO:0000256" key="4">
    <source>
        <dbReference type="ARBA" id="ARBA00022692"/>
    </source>
</evidence>
<feature type="transmembrane region" description="Helical" evidence="8">
    <location>
        <begin position="44"/>
        <end position="72"/>
    </location>
</feature>
<keyword evidence="7 8" id="KW-0472">Membrane</keyword>
<gene>
    <name evidence="9" type="ordered locus">Rmar_2220</name>
</gene>
<evidence type="ECO:0000256" key="3">
    <source>
        <dbReference type="ARBA" id="ARBA00022475"/>
    </source>
</evidence>
<feature type="transmembrane region" description="Helical" evidence="8">
    <location>
        <begin position="144"/>
        <end position="163"/>
    </location>
</feature>
<dbReference type="Proteomes" id="UP000002221">
    <property type="component" value="Chromosome"/>
</dbReference>
<evidence type="ECO:0000256" key="2">
    <source>
        <dbReference type="ARBA" id="ARBA00007776"/>
    </source>
</evidence>
<protein>
    <submittedName>
        <fullName evidence="9">Rod shape-determining protein MreD</fullName>
    </submittedName>
</protein>
<reference evidence="9 10" key="1">
    <citation type="journal article" date="2009" name="Stand. Genomic Sci.">
        <title>Complete genome sequence of Rhodothermus marinus type strain (R-10).</title>
        <authorList>
            <person name="Nolan M."/>
            <person name="Tindall B.J."/>
            <person name="Pomrenke H."/>
            <person name="Lapidus A."/>
            <person name="Copeland A."/>
            <person name="Glavina Del Rio T."/>
            <person name="Lucas S."/>
            <person name="Chen F."/>
            <person name="Tice H."/>
            <person name="Cheng J.F."/>
            <person name="Saunders E."/>
            <person name="Han C."/>
            <person name="Bruce D."/>
            <person name="Goodwin L."/>
            <person name="Chain P."/>
            <person name="Pitluck S."/>
            <person name="Ovchinikova G."/>
            <person name="Pati A."/>
            <person name="Ivanova N."/>
            <person name="Mavromatis K."/>
            <person name="Chen A."/>
            <person name="Palaniappan K."/>
            <person name="Land M."/>
            <person name="Hauser L."/>
            <person name="Chang Y.J."/>
            <person name="Jeffries C.D."/>
            <person name="Brettin T."/>
            <person name="Goker M."/>
            <person name="Bristow J."/>
            <person name="Eisen J.A."/>
            <person name="Markowitz V."/>
            <person name="Hugenholtz P."/>
            <person name="Kyrpides N.C."/>
            <person name="Klenk H.P."/>
            <person name="Detter J.C."/>
        </authorList>
    </citation>
    <scope>NUCLEOTIDE SEQUENCE [LARGE SCALE GENOMIC DNA]</scope>
    <source>
        <strain evidence="10">ATCC 43812 / DSM 4252 / R-10</strain>
    </source>
</reference>
<comment type="similarity">
    <text evidence="2">Belongs to the MreD family.</text>
</comment>
<feature type="transmembrane region" description="Helical" evidence="8">
    <location>
        <begin position="110"/>
        <end position="132"/>
    </location>
</feature>
<evidence type="ECO:0000256" key="8">
    <source>
        <dbReference type="SAM" id="Phobius"/>
    </source>
</evidence>
<dbReference type="GO" id="GO:0005886">
    <property type="term" value="C:plasma membrane"/>
    <property type="evidence" value="ECO:0007669"/>
    <property type="project" value="UniProtKB-SubCell"/>
</dbReference>
<proteinExistence type="inferred from homology"/>
<evidence type="ECO:0000256" key="7">
    <source>
        <dbReference type="ARBA" id="ARBA00023136"/>
    </source>
</evidence>
<keyword evidence="3" id="KW-1003">Cell membrane</keyword>
<dbReference type="NCBIfam" id="TIGR03426">
    <property type="entry name" value="shape_MreD"/>
    <property type="match status" value="1"/>
</dbReference>
<name>D0MDV5_RHOM4</name>
<dbReference type="KEGG" id="rmr:Rmar_2220"/>
<keyword evidence="6 8" id="KW-1133">Transmembrane helix</keyword>
<sequence length="166" mass="17927">MPTLLLSSTQLVRILRTTLLGVLVVVLQWLVLNRLRLWGAYPDAVLLFVAYLGLTYGRRAGLIGGFLCGFLLDALLDSWGLHALAKSLMGFLIGLFALEEPEAFRPTPGQAFLGGLVLALVHNGLFVALLALAAGTRTAFMLEALWLGSALYTAFLSVLVVLVRTD</sequence>
<evidence type="ECO:0000256" key="5">
    <source>
        <dbReference type="ARBA" id="ARBA00022960"/>
    </source>
</evidence>
<feature type="transmembrane region" description="Helical" evidence="8">
    <location>
        <begin position="12"/>
        <end position="32"/>
    </location>
</feature>
<organism evidence="9 10">
    <name type="scientific">Rhodothermus marinus (strain ATCC 43812 / DSM 4252 / R-10)</name>
    <name type="common">Rhodothermus obamensis</name>
    <dbReference type="NCBI Taxonomy" id="518766"/>
    <lineage>
        <taxon>Bacteria</taxon>
        <taxon>Pseudomonadati</taxon>
        <taxon>Rhodothermota</taxon>
        <taxon>Rhodothermia</taxon>
        <taxon>Rhodothermales</taxon>
        <taxon>Rhodothermaceae</taxon>
        <taxon>Rhodothermus</taxon>
    </lineage>
</organism>
<dbReference type="GO" id="GO:0008360">
    <property type="term" value="P:regulation of cell shape"/>
    <property type="evidence" value="ECO:0007669"/>
    <property type="project" value="UniProtKB-KW"/>
</dbReference>
<dbReference type="RefSeq" id="WP_012844709.1">
    <property type="nucleotide sequence ID" value="NC_013501.1"/>
</dbReference>
<keyword evidence="10" id="KW-1185">Reference proteome</keyword>
<keyword evidence="5" id="KW-0133">Cell shape</keyword>
<dbReference type="AlphaFoldDB" id="D0MDV5"/>
<comment type="subcellular location">
    <subcellularLocation>
        <location evidence="1">Cell membrane</location>
        <topology evidence="1">Multi-pass membrane protein</topology>
    </subcellularLocation>
</comment>
<dbReference type="STRING" id="518766.Rmar_2220"/>
<dbReference type="eggNOG" id="COG2891">
    <property type="taxonomic scope" value="Bacteria"/>
</dbReference>
<evidence type="ECO:0000256" key="6">
    <source>
        <dbReference type="ARBA" id="ARBA00022989"/>
    </source>
</evidence>
<evidence type="ECO:0000313" key="10">
    <source>
        <dbReference type="Proteomes" id="UP000002221"/>
    </source>
</evidence>